<keyword evidence="10 14" id="KW-0325">Glycoprotein</keyword>
<dbReference type="GO" id="GO:0005516">
    <property type="term" value="F:calmodulin binding"/>
    <property type="evidence" value="ECO:0007669"/>
    <property type="project" value="Ensembl"/>
</dbReference>
<gene>
    <name evidence="16" type="primary">ADORA2A</name>
</gene>
<evidence type="ECO:0000256" key="14">
    <source>
        <dbReference type="RuleBase" id="RU201114"/>
    </source>
</evidence>
<dbReference type="GO" id="GO:0014074">
    <property type="term" value="P:response to purine-containing compound"/>
    <property type="evidence" value="ECO:0007669"/>
    <property type="project" value="Ensembl"/>
</dbReference>
<sequence length="393" mass="42316">MLGADFALYVGLELALAGLAVAGNVLVVWAVVRNRQLQSVTHLFVASLAVADVAVGVLAVPFAVAISTGFCAAFRACLFIACFVLVLTQSSIFSLLAIALDRAIAIRMPLRYNALVTGSRAKALIAVCWALSFAIGLTPLLGWHRQPLGPGNGTEAHNCSGEAVPCLFEGVVTMEYMVYYNFFACVLIPLLLMLGIYLKIFLAARRQLKQMGAKMAPGGERSCSTLQKEVHAAKSLAIIVGLFAVCWLPLHVLNCYTLFCRGCTRAPQWLMYVAILLSHANSVVNPLIYAYRIREFRVTFRKILGHHVLCGNACRRRKNKAAAAASSFSHNRKNGESGVHFATSAWGTEDGEANGDLERHHGRSNGALRNGEAAVQELLTGHGSAAVFPDGTL</sequence>
<dbReference type="GO" id="GO:0005886">
    <property type="term" value="C:plasma membrane"/>
    <property type="evidence" value="ECO:0000318"/>
    <property type="project" value="GO_Central"/>
</dbReference>
<feature type="transmembrane region" description="Helical" evidence="14">
    <location>
        <begin position="72"/>
        <end position="100"/>
    </location>
</feature>
<dbReference type="AlphaFoldDB" id="H9G772"/>
<dbReference type="GO" id="GO:0032230">
    <property type="term" value="P:positive regulation of synaptic transmission, GABAergic"/>
    <property type="evidence" value="ECO:0007669"/>
    <property type="project" value="Ensembl"/>
</dbReference>
<evidence type="ECO:0000256" key="2">
    <source>
        <dbReference type="ARBA" id="ARBA00022475"/>
    </source>
</evidence>
<dbReference type="GO" id="GO:2001235">
    <property type="term" value="P:positive regulation of apoptotic signaling pathway"/>
    <property type="evidence" value="ECO:0007669"/>
    <property type="project" value="Ensembl"/>
</dbReference>
<dbReference type="Gene3D" id="1.20.1070.10">
    <property type="entry name" value="Rhodopsin 7-helix transmembrane proteins"/>
    <property type="match status" value="1"/>
</dbReference>
<dbReference type="FunFam" id="1.20.1070.10:FF:000061">
    <property type="entry name" value="Adenosine receptor A2"/>
    <property type="match status" value="1"/>
</dbReference>
<dbReference type="GO" id="GO:0060080">
    <property type="term" value="P:inhibitory postsynaptic potential"/>
    <property type="evidence" value="ECO:0007669"/>
    <property type="project" value="Ensembl"/>
</dbReference>
<feature type="transmembrane region" description="Helical" evidence="14">
    <location>
        <begin position="6"/>
        <end position="31"/>
    </location>
</feature>
<keyword evidence="4" id="KW-0832">Ubl conjugation</keyword>
<name>H9G772_ANOCA</name>
<comment type="similarity">
    <text evidence="14">Belongs to the G-protein coupled receptor 1 family.</text>
</comment>
<proteinExistence type="inferred from homology"/>
<dbReference type="STRING" id="28377.ENSACAP00000003121"/>
<dbReference type="PRINTS" id="PR00237">
    <property type="entry name" value="GPCRRHODOPSN"/>
</dbReference>
<evidence type="ECO:0000256" key="5">
    <source>
        <dbReference type="ARBA" id="ARBA00022989"/>
    </source>
</evidence>
<dbReference type="GO" id="GO:0046636">
    <property type="term" value="P:negative regulation of alpha-beta T cell activation"/>
    <property type="evidence" value="ECO:0007669"/>
    <property type="project" value="Ensembl"/>
</dbReference>
<evidence type="ECO:0000256" key="6">
    <source>
        <dbReference type="ARBA" id="ARBA00023040"/>
    </source>
</evidence>
<dbReference type="GO" id="GO:0098794">
    <property type="term" value="C:postsynapse"/>
    <property type="evidence" value="ECO:0007669"/>
    <property type="project" value="GOC"/>
</dbReference>
<dbReference type="CTD" id="135"/>
<dbReference type="RefSeq" id="XP_003229525.1">
    <property type="nucleotide sequence ID" value="XM_003229477.4"/>
</dbReference>
<dbReference type="InterPro" id="IPR001634">
    <property type="entry name" value="Adenosn_rcpt"/>
</dbReference>
<dbReference type="SUPFAM" id="SSF81321">
    <property type="entry name" value="Family A G protein-coupled receptor-like"/>
    <property type="match status" value="1"/>
</dbReference>
<evidence type="ECO:0000313" key="17">
    <source>
        <dbReference type="Proteomes" id="UP000001646"/>
    </source>
</evidence>
<keyword evidence="17" id="KW-1185">Reference proteome</keyword>
<dbReference type="InterPro" id="IPR001513">
    <property type="entry name" value="Adeno_A2A_rcpt"/>
</dbReference>
<dbReference type="Proteomes" id="UP000001646">
    <property type="component" value="Unplaced"/>
</dbReference>
<comment type="subunit">
    <text evidence="13">Interacts (via cytoplasmic C-terminal domain) with USP4; the interaction is direct. May interact with DRD4. Interacts with NECAB2. Interacts (via cytoplasmic C-terminal domain) with GAS2L2; interaction enhances receptor-mediated adenylyl cyclase activity.</text>
</comment>
<dbReference type="GO" id="GO:0007189">
    <property type="term" value="P:adenylate cyclase-activating G protein-coupled receptor signaling pathway"/>
    <property type="evidence" value="ECO:0000318"/>
    <property type="project" value="GO_Central"/>
</dbReference>
<dbReference type="PROSITE" id="PS50262">
    <property type="entry name" value="G_PROTEIN_RECEP_F1_2"/>
    <property type="match status" value="1"/>
</dbReference>
<evidence type="ECO:0000256" key="3">
    <source>
        <dbReference type="ARBA" id="ARBA00022692"/>
    </source>
</evidence>
<dbReference type="InParanoid" id="H9G772"/>
<dbReference type="GO" id="GO:0042755">
    <property type="term" value="P:eating behavior"/>
    <property type="evidence" value="ECO:0007669"/>
    <property type="project" value="Ensembl"/>
</dbReference>
<dbReference type="GO" id="GO:0008289">
    <property type="term" value="F:lipid binding"/>
    <property type="evidence" value="ECO:0007669"/>
    <property type="project" value="Ensembl"/>
</dbReference>
<dbReference type="GO" id="GO:0001609">
    <property type="term" value="F:G protein-coupled adenosine receptor activity"/>
    <property type="evidence" value="ECO:0000318"/>
    <property type="project" value="GO_Central"/>
</dbReference>
<protein>
    <recommendedName>
        <fullName evidence="14">Adenosine receptor A2</fullName>
    </recommendedName>
</protein>
<keyword evidence="3 14" id="KW-0812">Transmembrane</keyword>
<dbReference type="Bgee" id="ENSACAG00000003228">
    <property type="expression patterns" value="Expressed in ovary and 5 other cell types or tissues"/>
</dbReference>
<evidence type="ECO:0000256" key="4">
    <source>
        <dbReference type="ARBA" id="ARBA00022843"/>
    </source>
</evidence>
<dbReference type="PRINTS" id="PR00553">
    <property type="entry name" value="ADENOSINA2AR"/>
</dbReference>
<evidence type="ECO:0000256" key="1">
    <source>
        <dbReference type="ARBA" id="ARBA00004651"/>
    </source>
</evidence>
<organism evidence="16 17">
    <name type="scientific">Anolis carolinensis</name>
    <name type="common">Green anole</name>
    <name type="synonym">American chameleon</name>
    <dbReference type="NCBI Taxonomy" id="28377"/>
    <lineage>
        <taxon>Eukaryota</taxon>
        <taxon>Metazoa</taxon>
        <taxon>Chordata</taxon>
        <taxon>Craniata</taxon>
        <taxon>Vertebrata</taxon>
        <taxon>Euteleostomi</taxon>
        <taxon>Lepidosauria</taxon>
        <taxon>Squamata</taxon>
        <taxon>Bifurcata</taxon>
        <taxon>Unidentata</taxon>
        <taxon>Episquamata</taxon>
        <taxon>Toxicofera</taxon>
        <taxon>Iguania</taxon>
        <taxon>Dactyloidae</taxon>
        <taxon>Anolis</taxon>
    </lineage>
</organism>
<evidence type="ECO:0000256" key="10">
    <source>
        <dbReference type="ARBA" id="ARBA00023180"/>
    </source>
</evidence>
<evidence type="ECO:0000256" key="13">
    <source>
        <dbReference type="ARBA" id="ARBA00047107"/>
    </source>
</evidence>
<feature type="transmembrane region" description="Helical" evidence="14">
    <location>
        <begin position="43"/>
        <end position="66"/>
    </location>
</feature>
<feature type="transmembrane region" description="Helical" evidence="14">
    <location>
        <begin position="178"/>
        <end position="202"/>
    </location>
</feature>
<reference evidence="16" key="1">
    <citation type="submission" date="2009-12" db="EMBL/GenBank/DDBJ databases">
        <title>The Genome Sequence of Anolis carolinensis (Green Anole Lizard).</title>
        <authorList>
            <consortium name="The Genome Sequencing Platform"/>
            <person name="Di Palma F."/>
            <person name="Alfoldi J."/>
            <person name="Heiman D."/>
            <person name="Young S."/>
            <person name="Grabherr M."/>
            <person name="Johnson J."/>
            <person name="Lander E.S."/>
            <person name="Lindblad-Toh K."/>
        </authorList>
    </citation>
    <scope>NUCLEOTIDE SEQUENCE [LARGE SCALE GENOMIC DNA]</scope>
    <source>
        <strain evidence="16">JBL SC #1</strain>
    </source>
</reference>
<evidence type="ECO:0000256" key="12">
    <source>
        <dbReference type="ARBA" id="ARBA00024642"/>
    </source>
</evidence>
<dbReference type="GeneID" id="100554785"/>
<dbReference type="Ensembl" id="ENSACAT00000003200.4">
    <property type="protein sequence ID" value="ENSACAP00000003121.3"/>
    <property type="gene ID" value="ENSACAG00000003228.4"/>
</dbReference>
<accession>H9G772</accession>
<dbReference type="GO" id="GO:0007626">
    <property type="term" value="P:locomotory behavior"/>
    <property type="evidence" value="ECO:0007669"/>
    <property type="project" value="Ensembl"/>
</dbReference>
<keyword evidence="7 14" id="KW-0472">Membrane</keyword>
<dbReference type="InterPro" id="IPR000276">
    <property type="entry name" value="GPCR_Rhodpsn"/>
</dbReference>
<dbReference type="GO" id="GO:0001975">
    <property type="term" value="P:response to amphetamine"/>
    <property type="evidence" value="ECO:0007669"/>
    <property type="project" value="Ensembl"/>
</dbReference>
<dbReference type="KEGG" id="acs:100554785"/>
<dbReference type="GO" id="GO:0001963">
    <property type="term" value="P:synaptic transmission, dopaminergic"/>
    <property type="evidence" value="ECO:0000318"/>
    <property type="project" value="GO_Central"/>
</dbReference>
<dbReference type="OrthoDB" id="9445642at2759"/>
<dbReference type="GeneTree" id="ENSGT01030000234555"/>
<dbReference type="GO" id="GO:0042802">
    <property type="term" value="F:identical protein binding"/>
    <property type="evidence" value="ECO:0007669"/>
    <property type="project" value="Ensembl"/>
</dbReference>
<feature type="transmembrane region" description="Helical" evidence="14">
    <location>
        <begin position="236"/>
        <end position="259"/>
    </location>
</feature>
<evidence type="ECO:0000256" key="9">
    <source>
        <dbReference type="ARBA" id="ARBA00023170"/>
    </source>
</evidence>
<feature type="transmembrane region" description="Helical" evidence="14">
    <location>
        <begin position="271"/>
        <end position="291"/>
    </location>
</feature>
<dbReference type="Pfam" id="PF00001">
    <property type="entry name" value="7tm_1"/>
    <property type="match status" value="1"/>
</dbReference>
<dbReference type="InterPro" id="IPR017452">
    <property type="entry name" value="GPCR_Rhodpsn_7TM"/>
</dbReference>
<dbReference type="PANTHER" id="PTHR24246">
    <property type="entry name" value="OLFACTORY RECEPTOR AND ADENOSINE RECEPTOR"/>
    <property type="match status" value="1"/>
</dbReference>
<keyword evidence="8 14" id="KW-1015">Disulfide bond</keyword>
<reference evidence="16" key="3">
    <citation type="submission" date="2025-09" db="UniProtKB">
        <authorList>
            <consortium name="Ensembl"/>
        </authorList>
    </citation>
    <scope>IDENTIFICATION</scope>
</reference>
<keyword evidence="2 14" id="KW-1003">Cell membrane</keyword>
<dbReference type="HOGENOM" id="CLU_009579_11_5_1"/>
<evidence type="ECO:0000256" key="11">
    <source>
        <dbReference type="ARBA" id="ARBA00023224"/>
    </source>
</evidence>
<keyword evidence="11 14" id="KW-0807">Transducer</keyword>
<dbReference type="GO" id="GO:0050728">
    <property type="term" value="P:negative regulation of inflammatory response"/>
    <property type="evidence" value="ECO:0007669"/>
    <property type="project" value="Ensembl"/>
</dbReference>
<feature type="domain" description="G-protein coupled receptors family 1 profile" evidence="15">
    <location>
        <begin position="23"/>
        <end position="289"/>
    </location>
</feature>
<evidence type="ECO:0000256" key="7">
    <source>
        <dbReference type="ARBA" id="ARBA00023136"/>
    </source>
</evidence>
<comment type="subcellular location">
    <subcellularLocation>
        <location evidence="1 14">Cell membrane</location>
        <topology evidence="1 14">Multi-pass membrane protein</topology>
    </subcellularLocation>
</comment>
<evidence type="ECO:0000256" key="8">
    <source>
        <dbReference type="ARBA" id="ARBA00023157"/>
    </source>
</evidence>
<dbReference type="GO" id="GO:0019899">
    <property type="term" value="F:enzyme binding"/>
    <property type="evidence" value="ECO:0007669"/>
    <property type="project" value="Ensembl"/>
</dbReference>
<dbReference type="SMART" id="SM01381">
    <property type="entry name" value="7TM_GPCR_Srsx"/>
    <property type="match status" value="1"/>
</dbReference>
<dbReference type="eggNOG" id="KOG3656">
    <property type="taxonomic scope" value="Eukaryota"/>
</dbReference>
<evidence type="ECO:0000313" key="16">
    <source>
        <dbReference type="Ensembl" id="ENSACAP00000003121.3"/>
    </source>
</evidence>
<dbReference type="GO" id="GO:0001973">
    <property type="term" value="P:G protein-coupled adenosine receptor signaling pathway"/>
    <property type="evidence" value="ECO:0000318"/>
    <property type="project" value="GO_Central"/>
</dbReference>
<dbReference type="PANTHER" id="PTHR24246:SF47">
    <property type="entry name" value="ADENOSINE RECEPTOR A2A"/>
    <property type="match status" value="1"/>
</dbReference>
<keyword evidence="5 14" id="KW-1133">Transmembrane helix</keyword>
<dbReference type="GO" id="GO:0097190">
    <property type="term" value="P:apoptotic signaling pathway"/>
    <property type="evidence" value="ECO:0007669"/>
    <property type="project" value="Ensembl"/>
</dbReference>
<feature type="transmembrane region" description="Helical" evidence="14">
    <location>
        <begin position="121"/>
        <end position="143"/>
    </location>
</feature>
<evidence type="ECO:0000259" key="15">
    <source>
        <dbReference type="PROSITE" id="PS50262"/>
    </source>
</evidence>
<reference evidence="16" key="2">
    <citation type="submission" date="2025-08" db="UniProtKB">
        <authorList>
            <consortium name="Ensembl"/>
        </authorList>
    </citation>
    <scope>IDENTIFICATION</scope>
</reference>
<comment type="function">
    <text evidence="12 14">Receptor for adenosine. The activity of this receptor is mediated by G proteins which activate adenylyl cyclase.</text>
</comment>
<dbReference type="PRINTS" id="PR00424">
    <property type="entry name" value="ADENOSINER"/>
</dbReference>
<keyword evidence="6 14" id="KW-0297">G-protein coupled receptor</keyword>
<keyword evidence="9 14" id="KW-0675">Receptor</keyword>